<dbReference type="InterPro" id="IPR031926">
    <property type="entry name" value="TMEM135_N"/>
</dbReference>
<keyword evidence="3 7" id="KW-0812">Transmembrane</keyword>
<evidence type="ECO:0000256" key="6">
    <source>
        <dbReference type="SAM" id="MobiDB-lite"/>
    </source>
</evidence>
<gene>
    <name evidence="9" type="ORF">QBZ16_002193</name>
</gene>
<name>A0AAD9ILI6_PROWI</name>
<dbReference type="Proteomes" id="UP001255856">
    <property type="component" value="Unassembled WGS sequence"/>
</dbReference>
<dbReference type="InterPro" id="IPR026749">
    <property type="entry name" value="Tmem135"/>
</dbReference>
<evidence type="ECO:0000259" key="8">
    <source>
        <dbReference type="Pfam" id="PF15982"/>
    </source>
</evidence>
<evidence type="ECO:0000313" key="9">
    <source>
        <dbReference type="EMBL" id="KAK2079798.1"/>
    </source>
</evidence>
<feature type="transmembrane region" description="Helical" evidence="7">
    <location>
        <begin position="258"/>
        <end position="277"/>
    </location>
</feature>
<evidence type="ECO:0000256" key="5">
    <source>
        <dbReference type="ARBA" id="ARBA00023136"/>
    </source>
</evidence>
<reference evidence="9" key="1">
    <citation type="submission" date="2021-01" db="EMBL/GenBank/DDBJ databases">
        <authorList>
            <person name="Eckstrom K.M.E."/>
        </authorList>
    </citation>
    <scope>NUCLEOTIDE SEQUENCE</scope>
    <source>
        <strain evidence="9">UVCC 0001</strain>
    </source>
</reference>
<feature type="region of interest" description="Disordered" evidence="6">
    <location>
        <begin position="473"/>
        <end position="512"/>
    </location>
</feature>
<evidence type="ECO:0000256" key="3">
    <source>
        <dbReference type="ARBA" id="ARBA00022692"/>
    </source>
</evidence>
<dbReference type="PANTHER" id="PTHR12459">
    <property type="entry name" value="TRANSMEMBRANE PROTEIN 135-RELATED"/>
    <property type="match status" value="1"/>
</dbReference>
<feature type="domain" description="Transmembrane protein 135 N-terminal" evidence="8">
    <location>
        <begin position="246"/>
        <end position="364"/>
    </location>
</feature>
<sequence>MDGCTSTTLVELASALGSAVVRGALCGLAVRGGLHTVSYLVSLLPRKRGARGGPTPAERLIESLRYAAFFGTFGGVYVGADELIAMLLGRKKTRAWRSIVAGALAGPSILWTGRGSDHTSLAMYAFLRGLVLLVRCGNLPGAPTWRRRLLAPTRVPQGDVALMCLAVAQLGYSWMVTPQTLPRSYVRFLNKHGGKPEYMYAAVREMIRLQRQGQGSPPRTLRALRGTPHEAFCGSVPCSFLHRGKSCPRANLEFFPEAFLRALPVYLPVYIVPALFVHRQRLLDPLMGVQIWRRLVLGMLRSSAFLATFCTLGWVGVCGVHQTAGKTNDLLFMLACAFGGLSLLVEKKSRRMDLAMYCLSRAMESGLLNLKLIDSPLVRHLPRRLDVLLFSIGSAAILHCYSDHFGERRHVIRGPYLSVFDFILGNTGFKTAAVRHTPSTHDMLVKIGDSQPVRMVRTLSSSAIRRIRSNPRVIDGDADPAARDAAPSPCTPRRGGGASPKTVRFEEAALDG</sequence>
<comment type="similarity">
    <text evidence="2">Belongs to the TMEM135 family.</text>
</comment>
<comment type="caution">
    <text evidence="9">The sequence shown here is derived from an EMBL/GenBank/DDBJ whole genome shotgun (WGS) entry which is preliminary data.</text>
</comment>
<comment type="subcellular location">
    <subcellularLocation>
        <location evidence="1">Endomembrane system</location>
        <topology evidence="1">Multi-pass membrane protein</topology>
    </subcellularLocation>
</comment>
<keyword evidence="4 7" id="KW-1133">Transmembrane helix</keyword>
<protein>
    <recommendedName>
        <fullName evidence="8">Transmembrane protein 135 N-terminal domain-containing protein</fullName>
    </recommendedName>
</protein>
<evidence type="ECO:0000256" key="2">
    <source>
        <dbReference type="ARBA" id="ARBA00008924"/>
    </source>
</evidence>
<keyword evidence="5 7" id="KW-0472">Membrane</keyword>
<feature type="transmembrane region" description="Helical" evidence="7">
    <location>
        <begin position="298"/>
        <end position="324"/>
    </location>
</feature>
<accession>A0AAD9ILI6</accession>
<dbReference type="EMBL" id="JASFZW010000002">
    <property type="protein sequence ID" value="KAK2079798.1"/>
    <property type="molecule type" value="Genomic_DNA"/>
</dbReference>
<feature type="transmembrane region" description="Helical" evidence="7">
    <location>
        <begin position="330"/>
        <end position="346"/>
    </location>
</feature>
<dbReference type="PANTHER" id="PTHR12459:SF15">
    <property type="entry name" value="TRANSMEMBRANE PROTEIN 135"/>
    <property type="match status" value="1"/>
</dbReference>
<evidence type="ECO:0000256" key="7">
    <source>
        <dbReference type="SAM" id="Phobius"/>
    </source>
</evidence>
<evidence type="ECO:0000313" key="10">
    <source>
        <dbReference type="Proteomes" id="UP001255856"/>
    </source>
</evidence>
<feature type="compositionally biased region" description="Basic and acidic residues" evidence="6">
    <location>
        <begin position="503"/>
        <end position="512"/>
    </location>
</feature>
<dbReference type="Pfam" id="PF15982">
    <property type="entry name" value="TMEM135_C_rich"/>
    <property type="match status" value="1"/>
</dbReference>
<dbReference type="AlphaFoldDB" id="A0AAD9ILI6"/>
<evidence type="ECO:0000256" key="4">
    <source>
        <dbReference type="ARBA" id="ARBA00022989"/>
    </source>
</evidence>
<organism evidence="9 10">
    <name type="scientific">Prototheca wickerhamii</name>
    <dbReference type="NCBI Taxonomy" id="3111"/>
    <lineage>
        <taxon>Eukaryota</taxon>
        <taxon>Viridiplantae</taxon>
        <taxon>Chlorophyta</taxon>
        <taxon>core chlorophytes</taxon>
        <taxon>Trebouxiophyceae</taxon>
        <taxon>Chlorellales</taxon>
        <taxon>Chlorellaceae</taxon>
        <taxon>Prototheca</taxon>
    </lineage>
</organism>
<proteinExistence type="inferred from homology"/>
<evidence type="ECO:0000256" key="1">
    <source>
        <dbReference type="ARBA" id="ARBA00004127"/>
    </source>
</evidence>
<dbReference type="GO" id="GO:0012505">
    <property type="term" value="C:endomembrane system"/>
    <property type="evidence" value="ECO:0007669"/>
    <property type="project" value="UniProtKB-SubCell"/>
</dbReference>
<keyword evidence="10" id="KW-1185">Reference proteome</keyword>